<organism evidence="2 3">
    <name type="scientific">Rhodopseudomonas rhenobacensis</name>
    <dbReference type="NCBI Taxonomy" id="87461"/>
    <lineage>
        <taxon>Bacteria</taxon>
        <taxon>Pseudomonadati</taxon>
        <taxon>Pseudomonadota</taxon>
        <taxon>Alphaproteobacteria</taxon>
        <taxon>Hyphomicrobiales</taxon>
        <taxon>Nitrobacteraceae</taxon>
        <taxon>Rhodopseudomonas</taxon>
    </lineage>
</organism>
<dbReference type="EMBL" id="JACHIH010000037">
    <property type="protein sequence ID" value="MBB5049479.1"/>
    <property type="molecule type" value="Genomic_DNA"/>
</dbReference>
<sequence length="593" mass="64056">MAKSPRQTRKALIWWSFMVKPGPAKGRLRCARGWRTASACLLLGWLGTADALAQSLTPELLSPQPGGFVSPQNLPLRRTAQAGDQLRLNQARSNQPNPDPAQPDAEPMAPSRIGRIPTYGTPAAAGASDSGYDSLNRRRRPQRFYPGAPRPRSVGPGSPAVIAQPAPQRPRPPSATAHRAPIAPSMAGTVVGQPTRRALKVDDDPFGPVGDYAGSFLFKSALDVSGGYDSNPGRVSGPAKGSAFYVVAPELMVTSDWERHALVADLRGSYTGYGTTLPPDANSASSAPSNLDRPSFDGHVDGRLDVSRDTRLLGQLRMRLFTDNPGSPNLDFGLSKYPLALNTGASAGFDQSFNRLQVSGAGTVDRTTYQQSQLTDGSSFSNSDRNFNQYGGVARVSYDLMPGLKPFTEVEYDSRVHDEAIDRSGYQRDSTGGYVKGGTSFEFTRLLTGEMSIGYTARSYNDPRLEKLTGLLTAGSLVWAATPLTSFKVFANTSVDESTLAGVSGVLTRSYTAEVDHDFRRWLTAIGKFTYGSADYQGSTRLDHFGSVSGNLVYKLNRSFQLKAELRHEWLDSNLPGNSYSANVVMLGVRLQH</sequence>
<feature type="compositionally biased region" description="Low complexity" evidence="1">
    <location>
        <begin position="123"/>
        <end position="134"/>
    </location>
</feature>
<evidence type="ECO:0008006" key="4">
    <source>
        <dbReference type="Google" id="ProtNLM"/>
    </source>
</evidence>
<name>A0A7W7Z7L8_9BRAD</name>
<protein>
    <recommendedName>
        <fullName evidence="4">Outer membrane beta-barrel protein</fullName>
    </recommendedName>
</protein>
<evidence type="ECO:0000313" key="2">
    <source>
        <dbReference type="EMBL" id="MBB5049479.1"/>
    </source>
</evidence>
<dbReference type="Pfam" id="PF10082">
    <property type="entry name" value="BBP2_2"/>
    <property type="match status" value="1"/>
</dbReference>
<dbReference type="Proteomes" id="UP000542353">
    <property type="component" value="Unassembled WGS sequence"/>
</dbReference>
<reference evidence="2 3" key="1">
    <citation type="submission" date="2020-08" db="EMBL/GenBank/DDBJ databases">
        <title>Genomic Encyclopedia of Type Strains, Phase IV (KMG-IV): sequencing the most valuable type-strain genomes for metagenomic binning, comparative biology and taxonomic classification.</title>
        <authorList>
            <person name="Goeker M."/>
        </authorList>
    </citation>
    <scope>NUCLEOTIDE SEQUENCE [LARGE SCALE GENOMIC DNA]</scope>
    <source>
        <strain evidence="2 3">DSM 12706</strain>
    </source>
</reference>
<feature type="region of interest" description="Disordered" evidence="1">
    <location>
        <begin position="90"/>
        <end position="183"/>
    </location>
</feature>
<feature type="region of interest" description="Disordered" evidence="1">
    <location>
        <begin position="277"/>
        <end position="300"/>
    </location>
</feature>
<dbReference type="InterPro" id="IPR018759">
    <property type="entry name" value="BBP2_2"/>
</dbReference>
<keyword evidence="3" id="KW-1185">Reference proteome</keyword>
<gene>
    <name evidence="2" type="ORF">HNR60_004257</name>
</gene>
<evidence type="ECO:0000256" key="1">
    <source>
        <dbReference type="SAM" id="MobiDB-lite"/>
    </source>
</evidence>
<comment type="caution">
    <text evidence="2">The sequence shown here is derived from an EMBL/GenBank/DDBJ whole genome shotgun (WGS) entry which is preliminary data.</text>
</comment>
<evidence type="ECO:0000313" key="3">
    <source>
        <dbReference type="Proteomes" id="UP000542353"/>
    </source>
</evidence>
<proteinExistence type="predicted"/>
<accession>A0A7W7Z7L8</accession>
<dbReference type="AlphaFoldDB" id="A0A7W7Z7L8"/>
<feature type="compositionally biased region" description="Low complexity" evidence="1">
    <location>
        <begin position="277"/>
        <end position="292"/>
    </location>
</feature>